<accession>A0AB39MZM1</accession>
<evidence type="ECO:0000256" key="1">
    <source>
        <dbReference type="SAM" id="SignalP"/>
    </source>
</evidence>
<organism evidence="2">
    <name type="scientific">Streptomyces sp. R11</name>
    <dbReference type="NCBI Taxonomy" id="3238625"/>
    <lineage>
        <taxon>Bacteria</taxon>
        <taxon>Bacillati</taxon>
        <taxon>Actinomycetota</taxon>
        <taxon>Actinomycetes</taxon>
        <taxon>Kitasatosporales</taxon>
        <taxon>Streptomycetaceae</taxon>
        <taxon>Streptomyces</taxon>
    </lineage>
</organism>
<gene>
    <name evidence="2" type="ORF">AB5J55_18855</name>
</gene>
<name>A0AB39MZM1_9ACTN</name>
<feature type="signal peptide" evidence="1">
    <location>
        <begin position="1"/>
        <end position="34"/>
    </location>
</feature>
<keyword evidence="1" id="KW-0732">Signal</keyword>
<dbReference type="EMBL" id="CP163432">
    <property type="protein sequence ID" value="XDQ11578.1"/>
    <property type="molecule type" value="Genomic_DNA"/>
</dbReference>
<reference evidence="2" key="1">
    <citation type="submission" date="2024-07" db="EMBL/GenBank/DDBJ databases">
        <authorList>
            <person name="Yu S.T."/>
        </authorList>
    </citation>
    <scope>NUCLEOTIDE SEQUENCE</scope>
    <source>
        <strain evidence="2">R11</strain>
    </source>
</reference>
<proteinExistence type="predicted"/>
<protein>
    <recommendedName>
        <fullName evidence="3">Secreted protein</fullName>
    </recommendedName>
</protein>
<evidence type="ECO:0008006" key="3">
    <source>
        <dbReference type="Google" id="ProtNLM"/>
    </source>
</evidence>
<dbReference type="RefSeq" id="WP_369271811.1">
    <property type="nucleotide sequence ID" value="NZ_CP163432.1"/>
</dbReference>
<feature type="chain" id="PRO_5044275042" description="Secreted protein" evidence="1">
    <location>
        <begin position="35"/>
        <end position="72"/>
    </location>
</feature>
<sequence length="72" mass="7067">MRPKHPARSAVAASAGVLLSAAALVAALAPEAAANPSALPLPLPVAAAEPLVTEGLTIEGPLVNNITLPTLK</sequence>
<dbReference type="AlphaFoldDB" id="A0AB39MZM1"/>
<evidence type="ECO:0000313" key="2">
    <source>
        <dbReference type="EMBL" id="XDQ11578.1"/>
    </source>
</evidence>